<dbReference type="Pfam" id="PF05699">
    <property type="entry name" value="Dimer_Tnp_hAT"/>
    <property type="match status" value="1"/>
</dbReference>
<evidence type="ECO:0000256" key="8">
    <source>
        <dbReference type="ARBA" id="ARBA00023163"/>
    </source>
</evidence>
<evidence type="ECO:0000259" key="12">
    <source>
        <dbReference type="Pfam" id="PF05699"/>
    </source>
</evidence>
<dbReference type="InterPro" id="IPR003656">
    <property type="entry name" value="Znf_BED"/>
</dbReference>
<dbReference type="KEGG" id="zju:107429889"/>
<reference evidence="15 16" key="1">
    <citation type="submission" date="2025-05" db="UniProtKB">
        <authorList>
            <consortium name="RefSeq"/>
        </authorList>
    </citation>
    <scope>IDENTIFICATION</scope>
    <source>
        <tissue evidence="15 16">Seedling</tissue>
    </source>
</reference>
<dbReference type="GeneID" id="107429889"/>
<evidence type="ECO:0000256" key="5">
    <source>
        <dbReference type="ARBA" id="ARBA00022833"/>
    </source>
</evidence>
<evidence type="ECO:0000256" key="3">
    <source>
        <dbReference type="ARBA" id="ARBA00022723"/>
    </source>
</evidence>
<dbReference type="Pfam" id="PF02892">
    <property type="entry name" value="zf-BED"/>
    <property type="match status" value="1"/>
</dbReference>
<dbReference type="GO" id="GO:0046983">
    <property type="term" value="F:protein dimerization activity"/>
    <property type="evidence" value="ECO:0007669"/>
    <property type="project" value="InterPro"/>
</dbReference>
<gene>
    <name evidence="15 16" type="primary">LOC107429889</name>
</gene>
<dbReference type="AlphaFoldDB" id="A0A6P6GM00"/>
<dbReference type="PANTHER" id="PTHR46481">
    <property type="entry name" value="ZINC FINGER BED DOMAIN-CONTAINING PROTEIN 4"/>
    <property type="match status" value="1"/>
</dbReference>
<dbReference type="Proteomes" id="UP001652623">
    <property type="component" value="Chromosome 6"/>
</dbReference>
<evidence type="ECO:0000256" key="7">
    <source>
        <dbReference type="ARBA" id="ARBA00023125"/>
    </source>
</evidence>
<evidence type="ECO:0000256" key="4">
    <source>
        <dbReference type="ARBA" id="ARBA00022771"/>
    </source>
</evidence>
<dbReference type="Pfam" id="PF14372">
    <property type="entry name" value="hAT-like_RNase-H"/>
    <property type="match status" value="1"/>
</dbReference>
<dbReference type="SMART" id="SM00614">
    <property type="entry name" value="ZnF_BED"/>
    <property type="match status" value="1"/>
</dbReference>
<evidence type="ECO:0000259" key="11">
    <source>
        <dbReference type="Pfam" id="PF02892"/>
    </source>
</evidence>
<feature type="compositionally biased region" description="Low complexity" evidence="10">
    <location>
        <begin position="1"/>
        <end position="12"/>
    </location>
</feature>
<accession>A0A6P6GM00</accession>
<keyword evidence="6" id="KW-0805">Transcription regulation</keyword>
<comment type="subunit">
    <text evidence="2">Homodimer.</text>
</comment>
<dbReference type="RefSeq" id="XP_024935117.3">
    <property type="nucleotide sequence ID" value="XM_025079349.3"/>
</dbReference>
<keyword evidence="7" id="KW-0238">DNA-binding</keyword>
<evidence type="ECO:0000256" key="2">
    <source>
        <dbReference type="ARBA" id="ARBA00011738"/>
    </source>
</evidence>
<dbReference type="RefSeq" id="XP_024935116.3">
    <property type="nucleotide sequence ID" value="XM_025079348.3"/>
</dbReference>
<keyword evidence="8" id="KW-0804">Transcription</keyword>
<evidence type="ECO:0000259" key="13">
    <source>
        <dbReference type="Pfam" id="PF14372"/>
    </source>
</evidence>
<dbReference type="InterPro" id="IPR025525">
    <property type="entry name" value="hAT-like_transposase_RNase-H"/>
</dbReference>
<name>A0A6P6GM00_ZIZJJ</name>
<feature type="domain" description="HAT C-terminal dimerisation" evidence="12">
    <location>
        <begin position="614"/>
        <end position="697"/>
    </location>
</feature>
<dbReference type="Gene3D" id="1.10.10.1070">
    <property type="entry name" value="Zinc finger, BED domain-containing"/>
    <property type="match status" value="1"/>
</dbReference>
<keyword evidence="3" id="KW-0479">Metal-binding</keyword>
<comment type="subcellular location">
    <subcellularLocation>
        <location evidence="1">Nucleus</location>
    </subcellularLocation>
</comment>
<evidence type="ECO:0000256" key="10">
    <source>
        <dbReference type="SAM" id="MobiDB-lite"/>
    </source>
</evidence>
<protein>
    <submittedName>
        <fullName evidence="15 16">Zinc finger BED domain-containing protein RICESLEEPER 2-like</fullName>
    </submittedName>
</protein>
<dbReference type="GO" id="GO:0003677">
    <property type="term" value="F:DNA binding"/>
    <property type="evidence" value="ECO:0007669"/>
    <property type="project" value="UniProtKB-KW"/>
</dbReference>
<feature type="compositionally biased region" description="Low complexity" evidence="10">
    <location>
        <begin position="23"/>
        <end position="34"/>
    </location>
</feature>
<dbReference type="InterPro" id="IPR012337">
    <property type="entry name" value="RNaseH-like_sf"/>
</dbReference>
<dbReference type="GO" id="GO:0005634">
    <property type="term" value="C:nucleus"/>
    <property type="evidence" value="ECO:0007669"/>
    <property type="project" value="UniProtKB-SubCell"/>
</dbReference>
<evidence type="ECO:0000256" key="1">
    <source>
        <dbReference type="ARBA" id="ARBA00004123"/>
    </source>
</evidence>
<dbReference type="SUPFAM" id="SSF140996">
    <property type="entry name" value="Hermes dimerisation domain"/>
    <property type="match status" value="1"/>
</dbReference>
<evidence type="ECO:0000313" key="16">
    <source>
        <dbReference type="RefSeq" id="XP_024935117.3"/>
    </source>
</evidence>
<evidence type="ECO:0000256" key="6">
    <source>
        <dbReference type="ARBA" id="ARBA00023015"/>
    </source>
</evidence>
<evidence type="ECO:0000313" key="14">
    <source>
        <dbReference type="Proteomes" id="UP001652623"/>
    </source>
</evidence>
<sequence length="739" mass="84642">MESDADSAASSSNPRTLMEYANSSSTPSPSSHFDSPPHHPHFPSSAPPPLAGLLPSNEFEMLPPCNTITNKKRKRPRTVLGVWNHFTKIEGCDPAELKVACNYCGRHYASDTKKIGASIMKCHLNSCKEYPYNLEYPHQKNVSFKGRKDDEYVGQVKAFNKEACKAACARMIIKDGLPFTLVEGEGFKEFCVELCSEFDPPSSKVIARDVYQLYLEEKKKLQSFFMNNNVMVSLTTDTWTSIQNINYMVLTAHFVDSDWILQKKILNFCQIANDKGETIGKLIESCLIEWHIERFFTITMDNAKTNDVAIAYLRRKLTNWKNGCVLEGEFLHMQCCAHITNLIVTDVLNEQNNLIDLIRKAVKYVRSCPSKLLEFMVCAWKEKIEPKKLLTLDVSTRWDSTYLMLEAACKFENAFNRMEEEDKQYVSYFGDVTPQPSDWKKARVLVQFLKIFYDITLIFSSSLKVNSNLFVIEFAKIEKLLLDWMVDKDATLSGMASNMKVKLHKYWGSIEKINELLFVAHVLDPRFKLSFIEFAIDKLYPQEVSEKILQGVKDTLYRLFEFYVASSTPADTQTLNGVQPTNEVNSSCAHGEEKGIMWEFKRRKMDSSYHKKNEVDRYLMELEEDEDNAFFNVLDWWKLNSTKYKVLSLLARDVLAIPLSTVASESAFNFGGRILDPFRSSLTPKIVEALICSQNWLRSIPLPFHICAYDDCFELCQDVEKGISGNGSSSPWTPMLTFD</sequence>
<evidence type="ECO:0000313" key="15">
    <source>
        <dbReference type="RefSeq" id="XP_024935116.3"/>
    </source>
</evidence>
<evidence type="ECO:0000256" key="9">
    <source>
        <dbReference type="ARBA" id="ARBA00023242"/>
    </source>
</evidence>
<proteinExistence type="predicted"/>
<keyword evidence="5" id="KW-0862">Zinc</keyword>
<keyword evidence="9" id="KW-0539">Nucleus</keyword>
<keyword evidence="14" id="KW-1185">Reference proteome</keyword>
<organism evidence="14 16">
    <name type="scientific">Ziziphus jujuba</name>
    <name type="common">Chinese jujube</name>
    <name type="synonym">Ziziphus sativa</name>
    <dbReference type="NCBI Taxonomy" id="326968"/>
    <lineage>
        <taxon>Eukaryota</taxon>
        <taxon>Viridiplantae</taxon>
        <taxon>Streptophyta</taxon>
        <taxon>Embryophyta</taxon>
        <taxon>Tracheophyta</taxon>
        <taxon>Spermatophyta</taxon>
        <taxon>Magnoliopsida</taxon>
        <taxon>eudicotyledons</taxon>
        <taxon>Gunneridae</taxon>
        <taxon>Pentapetalae</taxon>
        <taxon>rosids</taxon>
        <taxon>fabids</taxon>
        <taxon>Rosales</taxon>
        <taxon>Rhamnaceae</taxon>
        <taxon>Paliureae</taxon>
        <taxon>Ziziphus</taxon>
    </lineage>
</organism>
<feature type="domain" description="BED-type" evidence="11">
    <location>
        <begin position="82"/>
        <end position="127"/>
    </location>
</feature>
<dbReference type="InterPro" id="IPR008906">
    <property type="entry name" value="HATC_C_dom"/>
</dbReference>
<dbReference type="GO" id="GO:0008270">
    <property type="term" value="F:zinc ion binding"/>
    <property type="evidence" value="ECO:0007669"/>
    <property type="project" value="UniProtKB-KW"/>
</dbReference>
<dbReference type="PANTHER" id="PTHR46481:SF2">
    <property type="entry name" value="BED-TYPE DOMAIN-CONTAINING PROTEIN"/>
    <property type="match status" value="1"/>
</dbReference>
<dbReference type="SUPFAM" id="SSF53098">
    <property type="entry name" value="Ribonuclease H-like"/>
    <property type="match status" value="1"/>
</dbReference>
<feature type="region of interest" description="Disordered" evidence="10">
    <location>
        <begin position="1"/>
        <end position="50"/>
    </location>
</feature>
<keyword evidence="4" id="KW-0863">Zinc-finger</keyword>
<feature type="domain" description="hAT-like transposase RNase-H fold" evidence="13">
    <location>
        <begin position="464"/>
        <end position="563"/>
    </location>
</feature>
<dbReference type="InterPro" id="IPR052035">
    <property type="entry name" value="ZnF_BED_domain_contain"/>
</dbReference>